<organism evidence="9 10">
    <name type="scientific">Ruminococcus albus 8</name>
    <dbReference type="NCBI Taxonomy" id="246199"/>
    <lineage>
        <taxon>Bacteria</taxon>
        <taxon>Bacillati</taxon>
        <taxon>Bacillota</taxon>
        <taxon>Clostridia</taxon>
        <taxon>Eubacteriales</taxon>
        <taxon>Oscillospiraceae</taxon>
        <taxon>Ruminococcus</taxon>
    </lineage>
</organism>
<evidence type="ECO:0000256" key="3">
    <source>
        <dbReference type="ARBA" id="ARBA00022553"/>
    </source>
</evidence>
<dbReference type="SMART" id="SM00388">
    <property type="entry name" value="HisKA"/>
    <property type="match status" value="1"/>
</dbReference>
<dbReference type="PROSITE" id="PS50109">
    <property type="entry name" value="HIS_KIN"/>
    <property type="match status" value="1"/>
</dbReference>
<sequence length="294" mass="33494">MIAVIVMLAVLAAVLGVICLLQRYELYSVEKQLKELSTENTNNLLRSSTGTADRLVTEINRLLKEIRKIRVEHTRKSHAMEQMMTNISHDLRTPLTSALGYIDLIRNADISEEEKKRELEVIEQRLMRLEELINSFFEFSKIISGGKIPEKEVLDPVGILEESIVHYFDDYESRGRCISLYCPQRRLKISSNRSMLLRIFDNLVGNALKHGSGELKVSIVQEDVLRVTFENPAEINELDIEHIFDEFYTTDISRTKGGTGLGLAIAKQFTEMLGGRIEAKAEDSVFTVLLEFNV</sequence>
<evidence type="ECO:0000313" key="10">
    <source>
        <dbReference type="Proteomes" id="UP000004259"/>
    </source>
</evidence>
<keyword evidence="4" id="KW-0808">Transferase</keyword>
<dbReference type="RefSeq" id="WP_002853044.1">
    <property type="nucleotide sequence ID" value="NZ_ADKM02000130.1"/>
</dbReference>
<proteinExistence type="predicted"/>
<dbReference type="Pfam" id="PF00512">
    <property type="entry name" value="HisKA"/>
    <property type="match status" value="1"/>
</dbReference>
<accession>E9SH44</accession>
<dbReference type="eggNOG" id="COG2205">
    <property type="taxonomic scope" value="Bacteria"/>
</dbReference>
<dbReference type="Gene3D" id="3.30.565.10">
    <property type="entry name" value="Histidine kinase-like ATPase, C-terminal domain"/>
    <property type="match status" value="1"/>
</dbReference>
<dbReference type="InterPro" id="IPR036890">
    <property type="entry name" value="HATPase_C_sf"/>
</dbReference>
<dbReference type="STRING" id="246199.CUS_7572"/>
<feature type="domain" description="Histidine kinase" evidence="8">
    <location>
        <begin position="86"/>
        <end position="294"/>
    </location>
</feature>
<name>E9SH44_RUMAL</name>
<dbReference type="Gene3D" id="1.10.287.130">
    <property type="match status" value="1"/>
</dbReference>
<evidence type="ECO:0000256" key="7">
    <source>
        <dbReference type="SAM" id="Coils"/>
    </source>
</evidence>
<evidence type="ECO:0000256" key="1">
    <source>
        <dbReference type="ARBA" id="ARBA00000085"/>
    </source>
</evidence>
<keyword evidence="3" id="KW-0597">Phosphoprotein</keyword>
<dbReference type="PANTHER" id="PTHR43711">
    <property type="entry name" value="TWO-COMPONENT HISTIDINE KINASE"/>
    <property type="match status" value="1"/>
</dbReference>
<dbReference type="Pfam" id="PF02518">
    <property type="entry name" value="HATPase_c"/>
    <property type="match status" value="1"/>
</dbReference>
<dbReference type="InterPro" id="IPR004358">
    <property type="entry name" value="Sig_transdc_His_kin-like_C"/>
</dbReference>
<evidence type="ECO:0000313" key="9">
    <source>
        <dbReference type="EMBL" id="EGC01461.1"/>
    </source>
</evidence>
<keyword evidence="5 9" id="KW-0418">Kinase</keyword>
<keyword evidence="6" id="KW-0902">Two-component regulatory system</keyword>
<dbReference type="SUPFAM" id="SSF47384">
    <property type="entry name" value="Homodimeric domain of signal transducing histidine kinase"/>
    <property type="match status" value="1"/>
</dbReference>
<dbReference type="InterPro" id="IPR005467">
    <property type="entry name" value="His_kinase_dom"/>
</dbReference>
<dbReference type="PRINTS" id="PR00344">
    <property type="entry name" value="BCTRLSENSOR"/>
</dbReference>
<comment type="caution">
    <text evidence="9">The sequence shown here is derived from an EMBL/GenBank/DDBJ whole genome shotgun (WGS) entry which is preliminary data.</text>
</comment>
<gene>
    <name evidence="9" type="ORF">CUS_7572</name>
</gene>
<dbReference type="Proteomes" id="UP000004259">
    <property type="component" value="Unassembled WGS sequence"/>
</dbReference>
<protein>
    <recommendedName>
        <fullName evidence="2">histidine kinase</fullName>
        <ecNumber evidence="2">2.7.13.3</ecNumber>
    </recommendedName>
</protein>
<dbReference type="SMART" id="SM00387">
    <property type="entry name" value="HATPase_c"/>
    <property type="match status" value="1"/>
</dbReference>
<dbReference type="CDD" id="cd00082">
    <property type="entry name" value="HisKA"/>
    <property type="match status" value="1"/>
</dbReference>
<dbReference type="InterPro" id="IPR003661">
    <property type="entry name" value="HisK_dim/P_dom"/>
</dbReference>
<dbReference type="OrthoDB" id="335833at2"/>
<dbReference type="SUPFAM" id="SSF55874">
    <property type="entry name" value="ATPase domain of HSP90 chaperone/DNA topoisomerase II/histidine kinase"/>
    <property type="match status" value="1"/>
</dbReference>
<dbReference type="EC" id="2.7.13.3" evidence="2"/>
<dbReference type="InterPro" id="IPR036097">
    <property type="entry name" value="HisK_dim/P_sf"/>
</dbReference>
<dbReference type="EMBL" id="ADKM02000130">
    <property type="protein sequence ID" value="EGC01461.1"/>
    <property type="molecule type" value="Genomic_DNA"/>
</dbReference>
<reference evidence="9 10" key="1">
    <citation type="submission" date="2011-02" db="EMBL/GenBank/DDBJ databases">
        <authorList>
            <person name="Nelson K.E."/>
            <person name="Sutton G."/>
            <person name="Torralba M."/>
            <person name="Durkin S."/>
            <person name="Harkins D."/>
            <person name="Montgomery R."/>
            <person name="Ziemer C."/>
            <person name="Klaassens E."/>
            <person name="Ocuiv P."/>
            <person name="Morrison M."/>
        </authorList>
    </citation>
    <scope>NUCLEOTIDE SEQUENCE [LARGE SCALE GENOMIC DNA]</scope>
    <source>
        <strain evidence="9 10">8</strain>
    </source>
</reference>
<dbReference type="PANTHER" id="PTHR43711:SF1">
    <property type="entry name" value="HISTIDINE KINASE 1"/>
    <property type="match status" value="1"/>
</dbReference>
<evidence type="ECO:0000256" key="4">
    <source>
        <dbReference type="ARBA" id="ARBA00022679"/>
    </source>
</evidence>
<feature type="coiled-coil region" evidence="7">
    <location>
        <begin position="105"/>
        <end position="132"/>
    </location>
</feature>
<evidence type="ECO:0000259" key="8">
    <source>
        <dbReference type="PROSITE" id="PS50109"/>
    </source>
</evidence>
<evidence type="ECO:0000256" key="2">
    <source>
        <dbReference type="ARBA" id="ARBA00012438"/>
    </source>
</evidence>
<evidence type="ECO:0000256" key="6">
    <source>
        <dbReference type="ARBA" id="ARBA00023012"/>
    </source>
</evidence>
<dbReference type="InterPro" id="IPR050736">
    <property type="entry name" value="Sensor_HK_Regulatory"/>
</dbReference>
<dbReference type="GO" id="GO:0000155">
    <property type="term" value="F:phosphorelay sensor kinase activity"/>
    <property type="evidence" value="ECO:0007669"/>
    <property type="project" value="InterPro"/>
</dbReference>
<evidence type="ECO:0000256" key="5">
    <source>
        <dbReference type="ARBA" id="ARBA00022777"/>
    </source>
</evidence>
<comment type="catalytic activity">
    <reaction evidence="1">
        <text>ATP + protein L-histidine = ADP + protein N-phospho-L-histidine.</text>
        <dbReference type="EC" id="2.7.13.3"/>
    </reaction>
</comment>
<keyword evidence="10" id="KW-1185">Reference proteome</keyword>
<dbReference type="CDD" id="cd00075">
    <property type="entry name" value="HATPase"/>
    <property type="match status" value="1"/>
</dbReference>
<dbReference type="AlphaFoldDB" id="E9SH44"/>
<dbReference type="InterPro" id="IPR003594">
    <property type="entry name" value="HATPase_dom"/>
</dbReference>
<keyword evidence="7" id="KW-0175">Coiled coil</keyword>